<dbReference type="InterPro" id="IPR002083">
    <property type="entry name" value="MATH/TRAF_dom"/>
</dbReference>
<feature type="domain" description="BTB" evidence="4">
    <location>
        <begin position="147"/>
        <end position="222"/>
    </location>
</feature>
<dbReference type="SUPFAM" id="SSF54695">
    <property type="entry name" value="POZ domain"/>
    <property type="match status" value="1"/>
</dbReference>
<dbReference type="PANTHER" id="PTHR26379:SF339">
    <property type="entry name" value="BTB DOMAIN-CONTAINING PROTEIN"/>
    <property type="match status" value="1"/>
</dbReference>
<evidence type="ECO:0000313" key="5">
    <source>
        <dbReference type="EMBL" id="GJN16382.1"/>
    </source>
</evidence>
<dbReference type="GO" id="GO:0016567">
    <property type="term" value="P:protein ubiquitination"/>
    <property type="evidence" value="ECO:0007669"/>
    <property type="project" value="InterPro"/>
</dbReference>
<dbReference type="Proteomes" id="UP001054889">
    <property type="component" value="Unassembled WGS sequence"/>
</dbReference>
<comment type="pathway">
    <text evidence="1">Protein modification; protein ubiquitination.</text>
</comment>
<dbReference type="SMART" id="SM00225">
    <property type="entry name" value="BTB"/>
    <property type="match status" value="1"/>
</dbReference>
<dbReference type="CDD" id="cd00121">
    <property type="entry name" value="MATH"/>
    <property type="match status" value="1"/>
</dbReference>
<gene>
    <name evidence="5" type="primary">gb03365</name>
    <name evidence="5" type="ORF">PR202_gb03365</name>
</gene>
<dbReference type="Gene3D" id="1.25.40.420">
    <property type="match status" value="1"/>
</dbReference>
<dbReference type="SUPFAM" id="SSF49599">
    <property type="entry name" value="TRAF domain-like"/>
    <property type="match status" value="1"/>
</dbReference>
<organism evidence="5 6">
    <name type="scientific">Eleusine coracana subsp. coracana</name>
    <dbReference type="NCBI Taxonomy" id="191504"/>
    <lineage>
        <taxon>Eukaryota</taxon>
        <taxon>Viridiplantae</taxon>
        <taxon>Streptophyta</taxon>
        <taxon>Embryophyta</taxon>
        <taxon>Tracheophyta</taxon>
        <taxon>Spermatophyta</taxon>
        <taxon>Magnoliopsida</taxon>
        <taxon>Liliopsida</taxon>
        <taxon>Poales</taxon>
        <taxon>Poaceae</taxon>
        <taxon>PACMAD clade</taxon>
        <taxon>Chloridoideae</taxon>
        <taxon>Cynodonteae</taxon>
        <taxon>Eleusininae</taxon>
        <taxon>Eleusine</taxon>
    </lineage>
</organism>
<reference evidence="5" key="1">
    <citation type="journal article" date="2018" name="DNA Res.">
        <title>Multiple hybrid de novo genome assembly of finger millet, an orphan allotetraploid crop.</title>
        <authorList>
            <person name="Hatakeyama M."/>
            <person name="Aluri S."/>
            <person name="Balachadran M.T."/>
            <person name="Sivarajan S.R."/>
            <person name="Patrignani A."/>
            <person name="Gruter S."/>
            <person name="Poveda L."/>
            <person name="Shimizu-Inatsugi R."/>
            <person name="Baeten J."/>
            <person name="Francoijs K.J."/>
            <person name="Nataraja K.N."/>
            <person name="Reddy Y.A.N."/>
            <person name="Phadnis S."/>
            <person name="Ravikumar R.L."/>
            <person name="Schlapbach R."/>
            <person name="Sreeman S.M."/>
            <person name="Shimizu K.K."/>
        </authorList>
    </citation>
    <scope>NUCLEOTIDE SEQUENCE</scope>
</reference>
<dbReference type="InterPro" id="IPR011333">
    <property type="entry name" value="SKP1/BTB/POZ_sf"/>
</dbReference>
<evidence type="ECO:0000256" key="1">
    <source>
        <dbReference type="ARBA" id="ARBA00004906"/>
    </source>
</evidence>
<dbReference type="Gene3D" id="3.30.710.10">
    <property type="entry name" value="Potassium Channel Kv1.1, Chain A"/>
    <property type="match status" value="1"/>
</dbReference>
<dbReference type="InterPro" id="IPR045005">
    <property type="entry name" value="BPM1-6"/>
</dbReference>
<reference evidence="5" key="2">
    <citation type="submission" date="2021-12" db="EMBL/GenBank/DDBJ databases">
        <title>Resequencing data analysis of finger millet.</title>
        <authorList>
            <person name="Hatakeyama M."/>
            <person name="Aluri S."/>
            <person name="Balachadran M.T."/>
            <person name="Sivarajan S.R."/>
            <person name="Poveda L."/>
            <person name="Shimizu-Inatsugi R."/>
            <person name="Schlapbach R."/>
            <person name="Sreeman S.M."/>
            <person name="Shimizu K.K."/>
        </authorList>
    </citation>
    <scope>NUCLEOTIDE SEQUENCE</scope>
</reference>
<dbReference type="InterPro" id="IPR056423">
    <property type="entry name" value="BACK_BPM_SPOP"/>
</dbReference>
<dbReference type="InterPro" id="IPR008974">
    <property type="entry name" value="TRAF-like"/>
</dbReference>
<name>A0AAV5E103_ELECO</name>
<dbReference type="Gene3D" id="2.60.210.10">
    <property type="entry name" value="Apoptosis, Tumor Necrosis Factor Receptor Associated Protein 2, Chain A"/>
    <property type="match status" value="1"/>
</dbReference>
<proteinExistence type="inferred from homology"/>
<evidence type="ECO:0000313" key="6">
    <source>
        <dbReference type="Proteomes" id="UP001054889"/>
    </source>
</evidence>
<evidence type="ECO:0000259" key="4">
    <source>
        <dbReference type="PROSITE" id="PS50097"/>
    </source>
</evidence>
<protein>
    <recommendedName>
        <fullName evidence="4">BTB domain-containing protein</fullName>
    </recommendedName>
</protein>
<dbReference type="Pfam" id="PF00651">
    <property type="entry name" value="BTB"/>
    <property type="match status" value="1"/>
</dbReference>
<dbReference type="AlphaFoldDB" id="A0AAV5E103"/>
<evidence type="ECO:0000256" key="3">
    <source>
        <dbReference type="SAM" id="MobiDB-lite"/>
    </source>
</evidence>
<keyword evidence="6" id="KW-1185">Reference proteome</keyword>
<feature type="region of interest" description="Disordered" evidence="3">
    <location>
        <begin position="1"/>
        <end position="61"/>
    </location>
</feature>
<dbReference type="PANTHER" id="PTHR26379">
    <property type="entry name" value="BTB/POZ AND MATH DOMAIN-CONTAINING PROTEIN 1"/>
    <property type="match status" value="1"/>
</dbReference>
<dbReference type="EMBL" id="BQKI01000072">
    <property type="protein sequence ID" value="GJN16382.1"/>
    <property type="molecule type" value="Genomic_DNA"/>
</dbReference>
<comment type="similarity">
    <text evidence="2">Belongs to the Tdpoz family.</text>
</comment>
<evidence type="ECO:0000256" key="2">
    <source>
        <dbReference type="ARBA" id="ARBA00010846"/>
    </source>
</evidence>
<dbReference type="PROSITE" id="PS50097">
    <property type="entry name" value="BTB"/>
    <property type="match status" value="1"/>
</dbReference>
<feature type="compositionally biased region" description="Low complexity" evidence="3">
    <location>
        <begin position="16"/>
        <end position="51"/>
    </location>
</feature>
<comment type="caution">
    <text evidence="5">The sequence shown here is derived from an EMBL/GenBank/DDBJ whole genome shotgun (WGS) entry which is preliminary data.</text>
</comment>
<dbReference type="Pfam" id="PF24570">
    <property type="entry name" value="BACK_BPM_SPOP"/>
    <property type="match status" value="1"/>
</dbReference>
<accession>A0AAV5E103</accession>
<sequence length="326" mass="35440">MSSPPAATLNPDRSASEATAGTSATTPTAWTRAGPTTSPSTSSSTTGVVSPKAGKPVPQYTTPSFERVFRDLGWGVADFIRRDELERSEYLRDDGFTIRCEFTVMMEIHTKDIIDAATPHKPPAVVVPPLPDLHHHLGGLLSSGEAADVTFEVDGKTFRAHRCVLAARSSVLRSELAGLQDNNKERAAITGARAIVPIEDMEAQDFEALLHYVYTDTLPEMKKENDAAAMLPDLVAAANRYKMERLRLLCEDKMCEFLNARTVAAMLTFAGEHQCHGLKEACLQFLEDPANVREVVKNNGLEHLSPSALKDLIAKLVAGLQLSNAT</sequence>
<dbReference type="InterPro" id="IPR000210">
    <property type="entry name" value="BTB/POZ_dom"/>
</dbReference>